<dbReference type="SUPFAM" id="SSF53774">
    <property type="entry name" value="Glutaminase/Asparaginase"/>
    <property type="match status" value="1"/>
</dbReference>
<evidence type="ECO:0000313" key="4">
    <source>
        <dbReference type="Proteomes" id="UP000236333"/>
    </source>
</evidence>
<gene>
    <name evidence="3" type="ORF">TSOC_003253</name>
</gene>
<dbReference type="AlphaFoldDB" id="A0A2J8AC10"/>
<dbReference type="Pfam" id="PF00710">
    <property type="entry name" value="Asparaginase"/>
    <property type="match status" value="1"/>
</dbReference>
<dbReference type="InterPro" id="IPR027474">
    <property type="entry name" value="L-asparaginase_N"/>
</dbReference>
<accession>A0A2J8AC10</accession>
<dbReference type="InterPro" id="IPR036152">
    <property type="entry name" value="Asp/glu_Ase-like_sf"/>
</dbReference>
<feature type="region of interest" description="Disordered" evidence="1">
    <location>
        <begin position="1"/>
        <end position="26"/>
    </location>
</feature>
<dbReference type="PANTHER" id="PTHR11707">
    <property type="entry name" value="L-ASPARAGINASE"/>
    <property type="match status" value="1"/>
</dbReference>
<dbReference type="EMBL" id="PGGS01000068">
    <property type="protein sequence ID" value="PNH10064.1"/>
    <property type="molecule type" value="Genomic_DNA"/>
</dbReference>
<sequence>MTLTINGAQQAISTATQQPQDAAPPPRLLPVLSRWQHPAPRPPRGLEFLASQDVSSSCTLLPATRSARAMSAPAGSQLPLRAPRSDARQNLLDSIQVATSASSPPHVSLQEVAVCFGGKLMRGNRTQKHATATNCAAVHLYGGGGQDRDGSLVSDTHKQ</sequence>
<feature type="compositionally biased region" description="Polar residues" evidence="1">
    <location>
        <begin position="1"/>
        <end position="13"/>
    </location>
</feature>
<comment type="caution">
    <text evidence="3">The sequence shown here is derived from an EMBL/GenBank/DDBJ whole genome shotgun (WGS) entry which is preliminary data.</text>
</comment>
<name>A0A2J8AC10_9CHLO</name>
<dbReference type="InterPro" id="IPR006034">
    <property type="entry name" value="Asparaginase/glutaminase-like"/>
</dbReference>
<dbReference type="OrthoDB" id="542841at2759"/>
<reference evidence="3 4" key="1">
    <citation type="journal article" date="2017" name="Mol. Biol. Evol.">
        <title>The 4-celled Tetrabaena socialis nuclear genome reveals the essential components for genetic control of cell number at the origin of multicellularity in the volvocine lineage.</title>
        <authorList>
            <person name="Featherston J."/>
            <person name="Arakaki Y."/>
            <person name="Hanschen E.R."/>
            <person name="Ferris P.J."/>
            <person name="Michod R.E."/>
            <person name="Olson B.J.S.C."/>
            <person name="Nozaki H."/>
            <person name="Durand P.M."/>
        </authorList>
    </citation>
    <scope>NUCLEOTIDE SEQUENCE [LARGE SCALE GENOMIC DNA]</scope>
    <source>
        <strain evidence="3 4">NIES-571</strain>
    </source>
</reference>
<keyword evidence="4" id="KW-1185">Reference proteome</keyword>
<dbReference type="GO" id="GO:0004067">
    <property type="term" value="F:asparaginase activity"/>
    <property type="evidence" value="ECO:0007669"/>
    <property type="project" value="TreeGrafter"/>
</dbReference>
<evidence type="ECO:0000313" key="3">
    <source>
        <dbReference type="EMBL" id="PNH10064.1"/>
    </source>
</evidence>
<evidence type="ECO:0000259" key="2">
    <source>
        <dbReference type="Pfam" id="PF00710"/>
    </source>
</evidence>
<protein>
    <recommendedName>
        <fullName evidence="2">L-asparaginase N-terminal domain-containing protein</fullName>
    </recommendedName>
</protein>
<feature type="domain" description="L-asparaginase N-terminal" evidence="2">
    <location>
        <begin position="75"/>
        <end position="132"/>
    </location>
</feature>
<proteinExistence type="predicted"/>
<dbReference type="Gene3D" id="3.40.50.1170">
    <property type="entry name" value="L-asparaginase, N-terminal domain"/>
    <property type="match status" value="1"/>
</dbReference>
<organism evidence="3 4">
    <name type="scientific">Tetrabaena socialis</name>
    <dbReference type="NCBI Taxonomy" id="47790"/>
    <lineage>
        <taxon>Eukaryota</taxon>
        <taxon>Viridiplantae</taxon>
        <taxon>Chlorophyta</taxon>
        <taxon>core chlorophytes</taxon>
        <taxon>Chlorophyceae</taxon>
        <taxon>CS clade</taxon>
        <taxon>Chlamydomonadales</taxon>
        <taxon>Tetrabaenaceae</taxon>
        <taxon>Tetrabaena</taxon>
    </lineage>
</organism>
<evidence type="ECO:0000256" key="1">
    <source>
        <dbReference type="SAM" id="MobiDB-lite"/>
    </source>
</evidence>
<dbReference type="PIRSF" id="PIRSF001220">
    <property type="entry name" value="L-ASNase_gatD"/>
    <property type="match status" value="1"/>
</dbReference>
<dbReference type="PANTHER" id="PTHR11707:SF28">
    <property type="entry name" value="60 KDA LYSOPHOSPHOLIPASE"/>
    <property type="match status" value="1"/>
</dbReference>
<dbReference type="InterPro" id="IPR037152">
    <property type="entry name" value="L-asparaginase_N_sf"/>
</dbReference>
<dbReference type="PIRSF" id="PIRSF500176">
    <property type="entry name" value="L_ASNase"/>
    <property type="match status" value="1"/>
</dbReference>
<dbReference type="Proteomes" id="UP000236333">
    <property type="component" value="Unassembled WGS sequence"/>
</dbReference>